<evidence type="ECO:0000313" key="10">
    <source>
        <dbReference type="EnsemblMetazoa" id="tetur01g10000.1"/>
    </source>
</evidence>
<evidence type="ECO:0000256" key="7">
    <source>
        <dbReference type="ARBA" id="ARBA00023180"/>
    </source>
</evidence>
<reference evidence="11" key="1">
    <citation type="submission" date="2011-08" db="EMBL/GenBank/DDBJ databases">
        <authorList>
            <person name="Rombauts S."/>
        </authorList>
    </citation>
    <scope>NUCLEOTIDE SEQUENCE</scope>
    <source>
        <strain evidence="11">London</strain>
    </source>
</reference>
<dbReference type="STRING" id="32264.T1JSC2"/>
<keyword evidence="8" id="KW-0472">Membrane</keyword>
<dbReference type="HOGENOM" id="CLU_611576_0_0_1"/>
<dbReference type="EC" id="3.1.3.2" evidence="3"/>
<feature type="chain" id="PRO_5004580566" description="acid phosphatase" evidence="9">
    <location>
        <begin position="25"/>
        <end position="448"/>
    </location>
</feature>
<dbReference type="GO" id="GO:0003993">
    <property type="term" value="F:acid phosphatase activity"/>
    <property type="evidence" value="ECO:0007669"/>
    <property type="project" value="UniProtKB-EC"/>
</dbReference>
<proteinExistence type="inferred from homology"/>
<evidence type="ECO:0000256" key="4">
    <source>
        <dbReference type="ARBA" id="ARBA00022729"/>
    </source>
</evidence>
<dbReference type="eggNOG" id="KOG3720">
    <property type="taxonomic scope" value="Eukaryota"/>
</dbReference>
<dbReference type="InterPro" id="IPR029033">
    <property type="entry name" value="His_PPase_superfam"/>
</dbReference>
<dbReference type="Pfam" id="PF00328">
    <property type="entry name" value="His_Phos_2"/>
    <property type="match status" value="1"/>
</dbReference>
<dbReference type="InterPro" id="IPR000560">
    <property type="entry name" value="His_Pase_clade-2"/>
</dbReference>
<evidence type="ECO:0000313" key="11">
    <source>
        <dbReference type="Proteomes" id="UP000015104"/>
    </source>
</evidence>
<keyword evidence="8" id="KW-1133">Transmembrane helix</keyword>
<feature type="signal peptide" evidence="9">
    <location>
        <begin position="1"/>
        <end position="24"/>
    </location>
</feature>
<reference evidence="10" key="2">
    <citation type="submission" date="2015-06" db="UniProtKB">
        <authorList>
            <consortium name="EnsemblMetazoa"/>
        </authorList>
    </citation>
    <scope>IDENTIFICATION</scope>
</reference>
<feature type="transmembrane region" description="Helical" evidence="8">
    <location>
        <begin position="413"/>
        <end position="433"/>
    </location>
</feature>
<keyword evidence="6" id="KW-1015">Disulfide bond</keyword>
<dbReference type="EMBL" id="CAEY01000459">
    <property type="status" value="NOT_ANNOTATED_CDS"/>
    <property type="molecule type" value="Genomic_DNA"/>
</dbReference>
<comment type="catalytic activity">
    <reaction evidence="1">
        <text>a phosphate monoester + H2O = an alcohol + phosphate</text>
        <dbReference type="Rhea" id="RHEA:15017"/>
        <dbReference type="ChEBI" id="CHEBI:15377"/>
        <dbReference type="ChEBI" id="CHEBI:30879"/>
        <dbReference type="ChEBI" id="CHEBI:43474"/>
        <dbReference type="ChEBI" id="CHEBI:67140"/>
        <dbReference type="EC" id="3.1.3.2"/>
    </reaction>
</comment>
<evidence type="ECO:0000256" key="2">
    <source>
        <dbReference type="ARBA" id="ARBA00005375"/>
    </source>
</evidence>
<evidence type="ECO:0000256" key="5">
    <source>
        <dbReference type="ARBA" id="ARBA00022801"/>
    </source>
</evidence>
<keyword evidence="11" id="KW-1185">Reference proteome</keyword>
<keyword evidence="7" id="KW-0325">Glycoprotein</keyword>
<dbReference type="InterPro" id="IPR050645">
    <property type="entry name" value="Histidine_acid_phosphatase"/>
</dbReference>
<evidence type="ECO:0000256" key="8">
    <source>
        <dbReference type="SAM" id="Phobius"/>
    </source>
</evidence>
<dbReference type="SUPFAM" id="SSF53254">
    <property type="entry name" value="Phosphoglycerate mutase-like"/>
    <property type="match status" value="1"/>
</dbReference>
<keyword evidence="8" id="KW-0812">Transmembrane</keyword>
<dbReference type="Proteomes" id="UP000015104">
    <property type="component" value="Unassembled WGS sequence"/>
</dbReference>
<gene>
    <name evidence="10" type="primary">107363322</name>
</gene>
<dbReference type="KEGG" id="tut:107363322"/>
<sequence length="448" mass="50357">MKTSFVLPLLTFVYLQLFVSSTFQANFFASNDSTSLKGLILIAQKGYTSIPTNETYPNDEYTVPEYWPDGYGQLTITGKQKIYKLGQSIASKYSKFLPNNPHEVYIQSFDDTPCFESAEVLAAGIFPPVDRWIWNDKLNWQPVKVNARPASSDNVLGFSIPCELPTLSTTETKEAYIQLTKAHTGLLSFISEATGWTDMSIMQFVDLYKTIILEENNMLSRPPWLNQTIWQEMDKFVSDLAYLMYSNRQVQRTIAGPLLAQISENIANIEKNGEPKVYIYVSQQPKLITLLTSLLINNTQEILTKPGSVIGLEIYQESGKKPYFNLVFNDGDKTENWKPLAMYGCNQNCTMDHFNSFAKLISPLTAQELCAQSDNKPVTFPSIPKSPESAPATNVETDADNAANEDSSSGGGWRAFLITILCLACVALIIFGVSSYMKNRQRVEYFFI</sequence>
<accession>T1JSC2</accession>
<dbReference type="OMA" id="NETYPND"/>
<evidence type="ECO:0000256" key="3">
    <source>
        <dbReference type="ARBA" id="ARBA00012646"/>
    </source>
</evidence>
<dbReference type="Gene3D" id="3.40.50.1240">
    <property type="entry name" value="Phosphoglycerate mutase-like"/>
    <property type="match status" value="1"/>
</dbReference>
<dbReference type="PANTHER" id="PTHR11567:SF211">
    <property type="entry name" value="PROSTATIC ACID PHOSPHATASE"/>
    <property type="match status" value="1"/>
</dbReference>
<evidence type="ECO:0000256" key="1">
    <source>
        <dbReference type="ARBA" id="ARBA00000032"/>
    </source>
</evidence>
<evidence type="ECO:0000256" key="6">
    <source>
        <dbReference type="ARBA" id="ARBA00023157"/>
    </source>
</evidence>
<name>T1JSC2_TETUR</name>
<comment type="similarity">
    <text evidence="2">Belongs to the histidine acid phosphatase family.</text>
</comment>
<dbReference type="AlphaFoldDB" id="T1JSC2"/>
<evidence type="ECO:0000256" key="9">
    <source>
        <dbReference type="SAM" id="SignalP"/>
    </source>
</evidence>
<dbReference type="PANTHER" id="PTHR11567">
    <property type="entry name" value="ACID PHOSPHATASE-RELATED"/>
    <property type="match status" value="1"/>
</dbReference>
<keyword evidence="4 9" id="KW-0732">Signal</keyword>
<dbReference type="OrthoDB" id="6418769at2759"/>
<keyword evidence="5" id="KW-0378">Hydrolase</keyword>
<dbReference type="EnsemblMetazoa" id="tetur01g10000.1">
    <property type="protein sequence ID" value="tetur01g10000.1"/>
    <property type="gene ID" value="tetur01g10000"/>
</dbReference>
<protein>
    <recommendedName>
        <fullName evidence="3">acid phosphatase</fullName>
        <ecNumber evidence="3">3.1.3.2</ecNumber>
    </recommendedName>
</protein>
<organism evidence="10 11">
    <name type="scientific">Tetranychus urticae</name>
    <name type="common">Two-spotted spider mite</name>
    <dbReference type="NCBI Taxonomy" id="32264"/>
    <lineage>
        <taxon>Eukaryota</taxon>
        <taxon>Metazoa</taxon>
        <taxon>Ecdysozoa</taxon>
        <taxon>Arthropoda</taxon>
        <taxon>Chelicerata</taxon>
        <taxon>Arachnida</taxon>
        <taxon>Acari</taxon>
        <taxon>Acariformes</taxon>
        <taxon>Trombidiformes</taxon>
        <taxon>Prostigmata</taxon>
        <taxon>Eleutherengona</taxon>
        <taxon>Raphignathae</taxon>
        <taxon>Tetranychoidea</taxon>
        <taxon>Tetranychidae</taxon>
        <taxon>Tetranychus</taxon>
    </lineage>
</organism>